<dbReference type="GO" id="GO:0016020">
    <property type="term" value="C:membrane"/>
    <property type="evidence" value="ECO:0007669"/>
    <property type="project" value="InterPro"/>
</dbReference>
<dbReference type="PROSITE" id="PS50125">
    <property type="entry name" value="GUANYLATE_CYCLASE_2"/>
    <property type="match status" value="1"/>
</dbReference>
<dbReference type="GO" id="GO:0004016">
    <property type="term" value="F:adenylate cyclase activity"/>
    <property type="evidence" value="ECO:0007669"/>
    <property type="project" value="UniProtKB-ARBA"/>
</dbReference>
<dbReference type="PANTHER" id="PTHR43081">
    <property type="entry name" value="ADENYLATE CYCLASE, TERMINAL-DIFFERENTIATION SPECIFIC-RELATED"/>
    <property type="match status" value="1"/>
</dbReference>
<dbReference type="PROSITE" id="PS50885">
    <property type="entry name" value="HAMP"/>
    <property type="match status" value="1"/>
</dbReference>
<proteinExistence type="predicted"/>
<dbReference type="SUPFAM" id="SSF55073">
    <property type="entry name" value="Nucleotide cyclase"/>
    <property type="match status" value="1"/>
</dbReference>
<dbReference type="CDD" id="cd06225">
    <property type="entry name" value="HAMP"/>
    <property type="match status" value="1"/>
</dbReference>
<dbReference type="InterPro" id="IPR050697">
    <property type="entry name" value="Adenylyl/Guanylyl_Cyclase_3/4"/>
</dbReference>
<feature type="domain" description="HAMP" evidence="4">
    <location>
        <begin position="189"/>
        <end position="241"/>
    </location>
</feature>
<feature type="transmembrane region" description="Helical" evidence="2">
    <location>
        <begin position="169"/>
        <end position="191"/>
    </location>
</feature>
<dbReference type="CDD" id="cd07302">
    <property type="entry name" value="CHD"/>
    <property type="match status" value="1"/>
</dbReference>
<keyword evidence="2" id="KW-0812">Transmembrane</keyword>
<keyword evidence="2" id="KW-0472">Membrane</keyword>
<accession>C6I0C8</accession>
<protein>
    <submittedName>
        <fullName evidence="5">Putative adenylate/guanylate cyclase</fullName>
    </submittedName>
</protein>
<dbReference type="Gene3D" id="3.30.70.1230">
    <property type="entry name" value="Nucleotide cyclase"/>
    <property type="match status" value="1"/>
</dbReference>
<feature type="domain" description="Guanylate cyclase" evidence="3">
    <location>
        <begin position="275"/>
        <end position="407"/>
    </location>
</feature>
<sequence length="453" mass="50248">MMRISLFLKIFGLSLLVIGPILLLGYILLEKSILLETRHQIKENNRLLMKELSSSLAIPLLNGDRLGVEDNIAVFEHAKGVLDIRVRDRKGHVIGELSPHHRMDDSQKTQSPKKPSDRSTAALGNGHPVPHPLTLHTRITFQGIPVGQVALSMSDAPYRRIREKIRETFLLLGGGSLALAFAGSLLLAAFISRPIRELRDASLQLIKGEFAPVRAPAIADETSDLVTAFNQMAGEILHKKLLEKALDRYVSRDVAESLILHPERIDLGGVRQETVILFCDIRNFTRLSSKLPPEEVVEILNSYFDAFIDIVFRYRGSVNNIMGDGLMIVFGIPEFLPDHPELALNCALEMRNSIEALSEERKRTGKPHADFGFGLHAGVGILGNIGSRNRMEYTIIGEAVNLAAKLQQEAGAGEILVTEALLNRIPEDKRPTIREKRSISPAGVDHFIEVYVV</sequence>
<dbReference type="GO" id="GO:0006171">
    <property type="term" value="P:cAMP biosynthetic process"/>
    <property type="evidence" value="ECO:0007669"/>
    <property type="project" value="TreeGrafter"/>
</dbReference>
<dbReference type="InterPro" id="IPR001054">
    <property type="entry name" value="A/G_cyclase"/>
</dbReference>
<evidence type="ECO:0000259" key="3">
    <source>
        <dbReference type="PROSITE" id="PS50125"/>
    </source>
</evidence>
<evidence type="ECO:0000256" key="2">
    <source>
        <dbReference type="SAM" id="Phobius"/>
    </source>
</evidence>
<organism evidence="5 6">
    <name type="scientific">Leptospirillum ferrodiazotrophum</name>
    <dbReference type="NCBI Taxonomy" id="412449"/>
    <lineage>
        <taxon>Bacteria</taxon>
        <taxon>Pseudomonadati</taxon>
        <taxon>Nitrospirota</taxon>
        <taxon>Nitrospiria</taxon>
        <taxon>Nitrospirales</taxon>
        <taxon>Nitrospiraceae</taxon>
        <taxon>Leptospirillum</taxon>
    </lineage>
</organism>
<dbReference type="Pfam" id="PF00211">
    <property type="entry name" value="Guanylate_cyc"/>
    <property type="match status" value="1"/>
</dbReference>
<feature type="region of interest" description="Disordered" evidence="1">
    <location>
        <begin position="95"/>
        <end position="130"/>
    </location>
</feature>
<dbReference type="Gene3D" id="6.10.340.10">
    <property type="match status" value="1"/>
</dbReference>
<feature type="compositionally biased region" description="Basic and acidic residues" evidence="1">
    <location>
        <begin position="98"/>
        <end position="107"/>
    </location>
</feature>
<dbReference type="InterPro" id="IPR003660">
    <property type="entry name" value="HAMP_dom"/>
</dbReference>
<dbReference type="InterPro" id="IPR029787">
    <property type="entry name" value="Nucleotide_cyclase"/>
</dbReference>
<dbReference type="SMART" id="SM00044">
    <property type="entry name" value="CYCc"/>
    <property type="match status" value="1"/>
</dbReference>
<evidence type="ECO:0000313" key="6">
    <source>
        <dbReference type="Proteomes" id="UP000009374"/>
    </source>
</evidence>
<evidence type="ECO:0000259" key="4">
    <source>
        <dbReference type="PROSITE" id="PS50885"/>
    </source>
</evidence>
<feature type="transmembrane region" description="Helical" evidence="2">
    <location>
        <begin position="6"/>
        <end position="29"/>
    </location>
</feature>
<name>C6I0C8_9BACT</name>
<reference evidence="5 6" key="1">
    <citation type="journal article" date="2009" name="Appl. Environ. Microbiol.">
        <title>Community genomic and proteomic analyses of chemoautotrophic iron-oxidizing "Leptospirillum rubarum" (Group II) and "Leptospirillum ferrodiazotrophum" (Group III) bacteria in acid mine drainage biofilms.</title>
        <authorList>
            <person name="Goltsman D.S."/>
            <person name="Denef V.J."/>
            <person name="Singer S.W."/>
            <person name="VerBerkmoes N.C."/>
            <person name="Lefsrud M."/>
            <person name="Mueller R.S."/>
            <person name="Dick G.J."/>
            <person name="Sun C.L."/>
            <person name="Wheeler K.E."/>
            <person name="Zemla A."/>
            <person name="Baker B.J."/>
            <person name="Hauser L."/>
            <person name="Land M."/>
            <person name="Shah M.B."/>
            <person name="Thelen M.P."/>
            <person name="Hettich R.L."/>
            <person name="Banfield J.F."/>
        </authorList>
    </citation>
    <scope>NUCLEOTIDE SEQUENCE [LARGE SCALE GENOMIC DNA]</scope>
</reference>
<dbReference type="Proteomes" id="UP000009374">
    <property type="component" value="Unassembled WGS sequence"/>
</dbReference>
<keyword evidence="2" id="KW-1133">Transmembrane helix</keyword>
<dbReference type="PANTHER" id="PTHR43081:SF1">
    <property type="entry name" value="ADENYLATE CYCLASE, TERMINAL-DIFFERENTIATION SPECIFIC"/>
    <property type="match status" value="1"/>
</dbReference>
<evidence type="ECO:0000256" key="1">
    <source>
        <dbReference type="SAM" id="MobiDB-lite"/>
    </source>
</evidence>
<keyword evidence="6" id="KW-1185">Reference proteome</keyword>
<dbReference type="EMBL" id="GG693887">
    <property type="protein sequence ID" value="EES51583.1"/>
    <property type="molecule type" value="Genomic_DNA"/>
</dbReference>
<dbReference type="GO" id="GO:0035556">
    <property type="term" value="P:intracellular signal transduction"/>
    <property type="evidence" value="ECO:0007669"/>
    <property type="project" value="InterPro"/>
</dbReference>
<dbReference type="AlphaFoldDB" id="C6I0C8"/>
<evidence type="ECO:0000313" key="5">
    <source>
        <dbReference type="EMBL" id="EES51583.1"/>
    </source>
</evidence>
<gene>
    <name evidence="5" type="ORF">UBAL3_95680020</name>
</gene>